<sequence length="338" mass="38043">MVLVTQPLTNDNYNSWKRFMLMALSAKNKLGFVNGSIVAPNPSSTELYNVWTKANNFVNSWILNSVFKEIAASLLYHSTATAIWKDLDQFQQSNGPRIFHFKKKLSELAQGLMYVSTYYTQLKIIWDELVSAKPVFSCLQCTCGGFRKMIHDGEREQTMQFLMGLHESYAHIRAQILLMDPLPSIAEIFSWILQEENQRSISILAPTPDAVFAVKASYATKKSRPQCTHCHLLGHTKDKCYKLHGYPSGNAGNVNSTSNINSTATDSLTTKQCQQLIAVLTTQLLSFNLVLKNVLFIPEFKFNLLAVRGSETDDAELSDCTLMALRYHELADQHKGGN</sequence>
<dbReference type="PANTHER" id="PTHR37610">
    <property type="entry name" value="CCHC-TYPE DOMAIN-CONTAINING PROTEIN"/>
    <property type="match status" value="1"/>
</dbReference>
<dbReference type="Proteomes" id="UP000436088">
    <property type="component" value="Unassembled WGS sequence"/>
</dbReference>
<dbReference type="InterPro" id="IPR029472">
    <property type="entry name" value="Copia-like_N"/>
</dbReference>
<dbReference type="EMBL" id="VEPZ02000307">
    <property type="protein sequence ID" value="KAE8727587.1"/>
    <property type="molecule type" value="Genomic_DNA"/>
</dbReference>
<evidence type="ECO:0000313" key="3">
    <source>
        <dbReference type="Proteomes" id="UP000436088"/>
    </source>
</evidence>
<dbReference type="Pfam" id="PF14244">
    <property type="entry name" value="Retrotran_gag_3"/>
    <property type="match status" value="1"/>
</dbReference>
<evidence type="ECO:0000259" key="1">
    <source>
        <dbReference type="Pfam" id="PF14244"/>
    </source>
</evidence>
<keyword evidence="3" id="KW-1185">Reference proteome</keyword>
<name>A0A6A3CFY1_HIBSY</name>
<reference evidence="2" key="1">
    <citation type="submission" date="2019-09" db="EMBL/GenBank/DDBJ databases">
        <title>Draft genome information of white flower Hibiscus syriacus.</title>
        <authorList>
            <person name="Kim Y.-M."/>
        </authorList>
    </citation>
    <scope>NUCLEOTIDE SEQUENCE [LARGE SCALE GENOMIC DNA]</scope>
    <source>
        <strain evidence="2">YM2019G1</strain>
    </source>
</reference>
<accession>A0A6A3CFY1</accession>
<dbReference type="PANTHER" id="PTHR37610:SF97">
    <property type="entry name" value="RETROTRANSPOSON GAG DOMAIN-CONTAINING PROTEIN"/>
    <property type="match status" value="1"/>
</dbReference>
<evidence type="ECO:0000313" key="2">
    <source>
        <dbReference type="EMBL" id="KAE8727587.1"/>
    </source>
</evidence>
<organism evidence="2 3">
    <name type="scientific">Hibiscus syriacus</name>
    <name type="common">Rose of Sharon</name>
    <dbReference type="NCBI Taxonomy" id="106335"/>
    <lineage>
        <taxon>Eukaryota</taxon>
        <taxon>Viridiplantae</taxon>
        <taxon>Streptophyta</taxon>
        <taxon>Embryophyta</taxon>
        <taxon>Tracheophyta</taxon>
        <taxon>Spermatophyta</taxon>
        <taxon>Magnoliopsida</taxon>
        <taxon>eudicotyledons</taxon>
        <taxon>Gunneridae</taxon>
        <taxon>Pentapetalae</taxon>
        <taxon>rosids</taxon>
        <taxon>malvids</taxon>
        <taxon>Malvales</taxon>
        <taxon>Malvaceae</taxon>
        <taxon>Malvoideae</taxon>
        <taxon>Hibiscus</taxon>
    </lineage>
</organism>
<feature type="domain" description="Retrotransposon Copia-like N-terminal" evidence="1">
    <location>
        <begin position="1"/>
        <end position="41"/>
    </location>
</feature>
<dbReference type="AlphaFoldDB" id="A0A6A3CFY1"/>
<gene>
    <name evidence="2" type="ORF">F3Y22_tig00005459pilonHSYRG00316</name>
</gene>
<protein>
    <recommendedName>
        <fullName evidence="1">Retrotransposon Copia-like N-terminal domain-containing protein</fullName>
    </recommendedName>
</protein>
<comment type="caution">
    <text evidence="2">The sequence shown here is derived from an EMBL/GenBank/DDBJ whole genome shotgun (WGS) entry which is preliminary data.</text>
</comment>
<proteinExistence type="predicted"/>